<proteinExistence type="predicted"/>
<sequence>MLVYYILGVIEVLLGFRLVFKGLGANPSADFVSFIYGVTDFLLQPFLGIFRSTVTEGAEVTAVFEPATVIAMVVYAVLAWGLASLIEIKLSGGSSK</sequence>
<protein>
    <recommendedName>
        <fullName evidence="4">YggT family protein</fullName>
    </recommendedName>
</protein>
<dbReference type="AlphaFoldDB" id="A0A1F4VFL0"/>
<evidence type="ECO:0000313" key="2">
    <source>
        <dbReference type="EMBL" id="OGC55987.1"/>
    </source>
</evidence>
<dbReference type="Proteomes" id="UP000179005">
    <property type="component" value="Unassembled WGS sequence"/>
</dbReference>
<accession>A0A1F4VFL0</accession>
<feature type="transmembrane region" description="Helical" evidence="1">
    <location>
        <begin position="6"/>
        <end position="24"/>
    </location>
</feature>
<organism evidence="2 3">
    <name type="scientific">candidate division WWE3 bacterium RIFCSPHIGHO2_01_FULL_48_15</name>
    <dbReference type="NCBI Taxonomy" id="1802619"/>
    <lineage>
        <taxon>Bacteria</taxon>
        <taxon>Katanobacteria</taxon>
    </lineage>
</organism>
<keyword evidence="1" id="KW-0812">Transmembrane</keyword>
<evidence type="ECO:0008006" key="4">
    <source>
        <dbReference type="Google" id="ProtNLM"/>
    </source>
</evidence>
<feature type="transmembrane region" description="Helical" evidence="1">
    <location>
        <begin position="31"/>
        <end position="50"/>
    </location>
</feature>
<keyword evidence="1" id="KW-0472">Membrane</keyword>
<evidence type="ECO:0000256" key="1">
    <source>
        <dbReference type="SAM" id="Phobius"/>
    </source>
</evidence>
<evidence type="ECO:0000313" key="3">
    <source>
        <dbReference type="Proteomes" id="UP000179005"/>
    </source>
</evidence>
<dbReference type="STRING" id="1802619.A2797_01225"/>
<feature type="transmembrane region" description="Helical" evidence="1">
    <location>
        <begin position="62"/>
        <end position="86"/>
    </location>
</feature>
<reference evidence="2 3" key="1">
    <citation type="journal article" date="2016" name="Nat. Commun.">
        <title>Thousands of microbial genomes shed light on interconnected biogeochemical processes in an aquifer system.</title>
        <authorList>
            <person name="Anantharaman K."/>
            <person name="Brown C.T."/>
            <person name="Hug L.A."/>
            <person name="Sharon I."/>
            <person name="Castelle C.J."/>
            <person name="Probst A.J."/>
            <person name="Thomas B.C."/>
            <person name="Singh A."/>
            <person name="Wilkins M.J."/>
            <person name="Karaoz U."/>
            <person name="Brodie E.L."/>
            <person name="Williams K.H."/>
            <person name="Hubbard S.S."/>
            <person name="Banfield J.F."/>
        </authorList>
    </citation>
    <scope>NUCLEOTIDE SEQUENCE [LARGE SCALE GENOMIC DNA]</scope>
</reference>
<gene>
    <name evidence="2" type="ORF">A2797_01225</name>
</gene>
<keyword evidence="1" id="KW-1133">Transmembrane helix</keyword>
<dbReference type="EMBL" id="MEVC01000006">
    <property type="protein sequence ID" value="OGC55987.1"/>
    <property type="molecule type" value="Genomic_DNA"/>
</dbReference>
<name>A0A1F4VFL0_UNCKA</name>
<comment type="caution">
    <text evidence="2">The sequence shown here is derived from an EMBL/GenBank/DDBJ whole genome shotgun (WGS) entry which is preliminary data.</text>
</comment>